<dbReference type="Gene3D" id="2.40.50.90">
    <property type="match status" value="1"/>
</dbReference>
<dbReference type="SUPFAM" id="SSF50199">
    <property type="entry name" value="Staphylococcal nuclease"/>
    <property type="match status" value="1"/>
</dbReference>
<dbReference type="InterPro" id="IPR035437">
    <property type="entry name" value="SNase_OB-fold_sf"/>
</dbReference>
<dbReference type="PROSITE" id="PS50830">
    <property type="entry name" value="TNASE_3"/>
    <property type="match status" value="1"/>
</dbReference>
<name>D1BUS2_XYLCX</name>
<dbReference type="HOGENOM" id="CLU_618132_0_0_11"/>
<keyword evidence="1" id="KW-0175">Coiled coil</keyword>
<evidence type="ECO:0000256" key="1">
    <source>
        <dbReference type="SAM" id="Coils"/>
    </source>
</evidence>
<dbReference type="InterPro" id="IPR016071">
    <property type="entry name" value="Staphylococal_nuclease_OB-fold"/>
</dbReference>
<evidence type="ECO:0000259" key="3">
    <source>
        <dbReference type="PROSITE" id="PS50830"/>
    </source>
</evidence>
<dbReference type="eggNOG" id="COG1525">
    <property type="taxonomic scope" value="Bacteria"/>
</dbReference>
<dbReference type="RefSeq" id="WP_012877058.1">
    <property type="nucleotide sequence ID" value="NC_013530.1"/>
</dbReference>
<keyword evidence="5" id="KW-1185">Reference proteome</keyword>
<feature type="compositionally biased region" description="Basic and acidic residues" evidence="2">
    <location>
        <begin position="418"/>
        <end position="443"/>
    </location>
</feature>
<feature type="coiled-coil region" evidence="1">
    <location>
        <begin position="236"/>
        <end position="263"/>
    </location>
</feature>
<dbReference type="STRING" id="446471.Xcel_0274"/>
<organism evidence="4 5">
    <name type="scientific">Xylanimonas cellulosilytica (strain DSM 15894 / JCM 12276 / CECT 5975 / KCTC 9989 / LMG 20990 / NBRC 107835 / XIL07)</name>
    <dbReference type="NCBI Taxonomy" id="446471"/>
    <lineage>
        <taxon>Bacteria</taxon>
        <taxon>Bacillati</taxon>
        <taxon>Actinomycetota</taxon>
        <taxon>Actinomycetes</taxon>
        <taxon>Micrococcales</taxon>
        <taxon>Promicromonosporaceae</taxon>
        <taxon>Xylanimonas</taxon>
    </lineage>
</organism>
<dbReference type="Proteomes" id="UP000002255">
    <property type="component" value="Chromosome"/>
</dbReference>
<accession>D1BUS2</accession>
<gene>
    <name evidence="4" type="ordered locus">Xcel_0274</name>
</gene>
<feature type="compositionally biased region" description="Low complexity" evidence="2">
    <location>
        <begin position="390"/>
        <end position="402"/>
    </location>
</feature>
<dbReference type="KEGG" id="xce:Xcel_0274"/>
<evidence type="ECO:0000313" key="5">
    <source>
        <dbReference type="Proteomes" id="UP000002255"/>
    </source>
</evidence>
<dbReference type="AlphaFoldDB" id="D1BUS2"/>
<reference evidence="4 5" key="2">
    <citation type="journal article" date="2010" name="Stand. Genomic Sci.">
        <title>Complete genome sequence of Xylanimonas cellulosilytica type strain (XIL07).</title>
        <authorList>
            <person name="Foster B."/>
            <person name="Pukall R."/>
            <person name="Abt B."/>
            <person name="Nolan M."/>
            <person name="Glavina Del Rio T."/>
            <person name="Chen F."/>
            <person name="Lucas S."/>
            <person name="Tice H."/>
            <person name="Pitluck S."/>
            <person name="Cheng J.-F."/>
            <person name="Chertkov O."/>
            <person name="Brettin T."/>
            <person name="Han C."/>
            <person name="Detter J.C."/>
            <person name="Bruce D."/>
            <person name="Goodwin L."/>
            <person name="Ivanova N."/>
            <person name="Mavromatis K."/>
            <person name="Pati A."/>
            <person name="Mikhailova N."/>
            <person name="Chen A."/>
            <person name="Palaniappan K."/>
            <person name="Land M."/>
            <person name="Hauser L."/>
            <person name="Chang Y.-J."/>
            <person name="Jeffries C.D."/>
            <person name="Chain P."/>
            <person name="Rohde M."/>
            <person name="Goeker M."/>
            <person name="Bristow J."/>
            <person name="Eisen J.A."/>
            <person name="Markowitz V."/>
            <person name="Hugenholtz P."/>
            <person name="Kyrpides N.C."/>
            <person name="Klenk H.-P."/>
            <person name="Lapidus A."/>
        </authorList>
    </citation>
    <scope>NUCLEOTIDE SEQUENCE [LARGE SCALE GENOMIC DNA]</scope>
    <source>
        <strain evidence="5">DSM 15894 / CECT 5975 / LMG 20990 / XIL07</strain>
    </source>
</reference>
<proteinExistence type="predicted"/>
<evidence type="ECO:0000256" key="2">
    <source>
        <dbReference type="SAM" id="MobiDB-lite"/>
    </source>
</evidence>
<evidence type="ECO:0000313" key="4">
    <source>
        <dbReference type="EMBL" id="ACZ29313.1"/>
    </source>
</evidence>
<feature type="region of interest" description="Disordered" evidence="2">
    <location>
        <begin position="375"/>
        <end position="443"/>
    </location>
</feature>
<protein>
    <submittedName>
        <fullName evidence="4">Excalibur domain protein</fullName>
    </submittedName>
</protein>
<dbReference type="Pfam" id="PF05901">
    <property type="entry name" value="Excalibur"/>
    <property type="match status" value="1"/>
</dbReference>
<dbReference type="SMART" id="SM00318">
    <property type="entry name" value="SNc"/>
    <property type="match status" value="1"/>
</dbReference>
<reference evidence="5" key="1">
    <citation type="submission" date="2009-11" db="EMBL/GenBank/DDBJ databases">
        <title>The complete chromosome of Xylanimonas cellulosilytica DSM 15894.</title>
        <authorList>
            <consortium name="US DOE Joint Genome Institute (JGI-PGF)"/>
            <person name="Lucas S."/>
            <person name="Copeland A."/>
            <person name="Lapidus A."/>
            <person name="Glavina del Rio T."/>
            <person name="Dalin E."/>
            <person name="Tice H."/>
            <person name="Bruce D."/>
            <person name="Goodwin L."/>
            <person name="Pitluck S."/>
            <person name="Kyrpides N."/>
            <person name="Mavromatis K."/>
            <person name="Ivanova N."/>
            <person name="Mikhailova N."/>
            <person name="Foster B."/>
            <person name="Clum A."/>
            <person name="Brettin T."/>
            <person name="Detter J.C."/>
            <person name="Han C."/>
            <person name="Larimer F."/>
            <person name="Land M."/>
            <person name="Hauser L."/>
            <person name="Markowitz V."/>
            <person name="Cheng J.F."/>
            <person name="Hugenholtz P."/>
            <person name="Woyke T."/>
            <person name="Wu D."/>
            <person name="Gehrich-Schroeter G."/>
            <person name="Schneider S."/>
            <person name="Pukall S.R."/>
            <person name="Klenk H.P."/>
            <person name="Eisen J.A."/>
        </authorList>
    </citation>
    <scope>NUCLEOTIDE SEQUENCE [LARGE SCALE GENOMIC DNA]</scope>
    <source>
        <strain evidence="5">DSM 15894 / CECT 5975 / LMG 20990 / XIL07</strain>
    </source>
</reference>
<dbReference type="SMART" id="SM00894">
    <property type="entry name" value="Excalibur"/>
    <property type="match status" value="1"/>
</dbReference>
<sequence length="443" mass="47627">MSRRLQVTAITVGAALTLATGVGVVHSVAQRLEAERRDEAVAACEAALTDHALARDTLEVAYTDARELLLATSGLALASEKHQVLATTVESASRVRASSPPTCNANASRQDVEADTQAVRSAREAAADGSRQIGRDTVPLTEALTVFEEFVSARDALRAPVDAAEAALADSEARVLDDAVRVALATAVYGARTALGYEPTPTLTAHIDARDTAHGLREDISARKYDIQRARDAWDTEQARIEAERVEAERVAAERRRQTVISNAGLTQARVTRTIDGDTIEVEVAGQTERVRLAGINAPEVGRPGADSATAFARTAIDRAGGTVWLERSGDSRDRFNRLRRNVWLDVPTSTGNAEQRRALLLNRMLLDAGHAVVSTPARSAPRPAPSAPPRAASPAPATRAPFRNCTAVWDTLGRPIRRGEPGFHSRLDRDNDGVGCEWDPRR</sequence>
<feature type="domain" description="TNase-like" evidence="3">
    <location>
        <begin position="265"/>
        <end position="412"/>
    </location>
</feature>
<dbReference type="InterPro" id="IPR008613">
    <property type="entry name" value="Excalibur_Ca-bd_domain"/>
</dbReference>
<dbReference type="EMBL" id="CP001821">
    <property type="protein sequence ID" value="ACZ29313.1"/>
    <property type="molecule type" value="Genomic_DNA"/>
</dbReference>